<protein>
    <submittedName>
        <fullName evidence="1">Uncharacterized protein</fullName>
    </submittedName>
</protein>
<gene>
    <name evidence="1" type="ORF">Ciccas_009675</name>
</gene>
<evidence type="ECO:0000313" key="2">
    <source>
        <dbReference type="Proteomes" id="UP001626550"/>
    </source>
</evidence>
<reference evidence="1 2" key="1">
    <citation type="submission" date="2024-11" db="EMBL/GenBank/DDBJ databases">
        <title>Adaptive evolution of stress response genes in parasites aligns with host niche diversity.</title>
        <authorList>
            <person name="Hahn C."/>
            <person name="Resl P."/>
        </authorList>
    </citation>
    <scope>NUCLEOTIDE SEQUENCE [LARGE SCALE GENOMIC DNA]</scope>
    <source>
        <strain evidence="1">EGGRZ-B1_66</strain>
        <tissue evidence="1">Body</tissue>
    </source>
</reference>
<dbReference type="AlphaFoldDB" id="A0ABD2PZ37"/>
<keyword evidence="2" id="KW-1185">Reference proteome</keyword>
<sequence length="70" mass="7854">METEISISDDEGTVTSIAHPLVNPIGLGINRDPHKKIRFKPESGVAVNLIMCSFLFDFDWNLPNCRVLKL</sequence>
<feature type="non-terminal residue" evidence="1">
    <location>
        <position position="70"/>
    </location>
</feature>
<evidence type="ECO:0000313" key="1">
    <source>
        <dbReference type="EMBL" id="KAL3311741.1"/>
    </source>
</evidence>
<accession>A0ABD2PZ37</accession>
<name>A0ABD2PZ37_9PLAT</name>
<dbReference type="EMBL" id="JBJKFK010002041">
    <property type="protein sequence ID" value="KAL3311741.1"/>
    <property type="molecule type" value="Genomic_DNA"/>
</dbReference>
<proteinExistence type="predicted"/>
<organism evidence="1 2">
    <name type="scientific">Cichlidogyrus casuarinus</name>
    <dbReference type="NCBI Taxonomy" id="1844966"/>
    <lineage>
        <taxon>Eukaryota</taxon>
        <taxon>Metazoa</taxon>
        <taxon>Spiralia</taxon>
        <taxon>Lophotrochozoa</taxon>
        <taxon>Platyhelminthes</taxon>
        <taxon>Monogenea</taxon>
        <taxon>Monopisthocotylea</taxon>
        <taxon>Dactylogyridea</taxon>
        <taxon>Ancyrocephalidae</taxon>
        <taxon>Cichlidogyrus</taxon>
    </lineage>
</organism>
<comment type="caution">
    <text evidence="1">The sequence shown here is derived from an EMBL/GenBank/DDBJ whole genome shotgun (WGS) entry which is preliminary data.</text>
</comment>
<dbReference type="Proteomes" id="UP001626550">
    <property type="component" value="Unassembled WGS sequence"/>
</dbReference>